<reference evidence="3" key="1">
    <citation type="submission" date="2018-09" db="EMBL/GenBank/DDBJ databases">
        <authorList>
            <person name="Livingstone P.G."/>
            <person name="Whitworth D.E."/>
        </authorList>
    </citation>
    <scope>NUCLEOTIDE SEQUENCE [LARGE SCALE GENOMIC DNA]</scope>
    <source>
        <strain evidence="3">CA051B</strain>
    </source>
</reference>
<feature type="domain" description="DUSAM" evidence="1">
    <location>
        <begin position="6"/>
        <end position="121"/>
    </location>
</feature>
<sequence length="122" mass="13748">MAEDIDWEEVRELAARVEAGEALEFTPGVRELLLRTAQQVAMPKSDAQAAVQDVATATTLLREIRTRIRNSSMRMMKARSEVRRLRQAGDTAGAREVMEHLLTVEVVPLYRELAEIALEDLD</sequence>
<dbReference type="InterPro" id="IPR011753">
    <property type="entry name" value="DUSAM_dom"/>
</dbReference>
<dbReference type="AlphaFoldDB" id="A0A3A8P3V9"/>
<dbReference type="Proteomes" id="UP000272888">
    <property type="component" value="Unassembled WGS sequence"/>
</dbReference>
<dbReference type="Pfam" id="PF09543">
    <property type="entry name" value="DUF2379"/>
    <property type="match status" value="1"/>
</dbReference>
<dbReference type="EMBL" id="RAWB01000419">
    <property type="protein sequence ID" value="RKH50539.1"/>
    <property type="molecule type" value="Genomic_DNA"/>
</dbReference>
<protein>
    <submittedName>
        <fullName evidence="2">DUSAM domain-containing protein</fullName>
    </submittedName>
</protein>
<evidence type="ECO:0000259" key="1">
    <source>
        <dbReference type="Pfam" id="PF09543"/>
    </source>
</evidence>
<keyword evidence="3" id="KW-1185">Reference proteome</keyword>
<organism evidence="2 3">
    <name type="scientific">Corallococcus llansteffanensis</name>
    <dbReference type="NCBI Taxonomy" id="2316731"/>
    <lineage>
        <taxon>Bacteria</taxon>
        <taxon>Pseudomonadati</taxon>
        <taxon>Myxococcota</taxon>
        <taxon>Myxococcia</taxon>
        <taxon>Myxococcales</taxon>
        <taxon>Cystobacterineae</taxon>
        <taxon>Myxococcaceae</taxon>
        <taxon>Corallococcus</taxon>
    </lineage>
</organism>
<comment type="caution">
    <text evidence="2">The sequence shown here is derived from an EMBL/GenBank/DDBJ whole genome shotgun (WGS) entry which is preliminary data.</text>
</comment>
<evidence type="ECO:0000313" key="3">
    <source>
        <dbReference type="Proteomes" id="UP000272888"/>
    </source>
</evidence>
<evidence type="ECO:0000313" key="2">
    <source>
        <dbReference type="EMBL" id="RKH50539.1"/>
    </source>
</evidence>
<gene>
    <name evidence="2" type="ORF">D7V93_30395</name>
</gene>
<name>A0A3A8P3V9_9BACT</name>
<proteinExistence type="predicted"/>
<dbReference type="NCBIfam" id="TIGR02267">
    <property type="entry name" value="DUSAM domain"/>
    <property type="match status" value="1"/>
</dbReference>
<accession>A0A3A8P3V9</accession>
<dbReference type="RefSeq" id="WP_120646713.1">
    <property type="nucleotide sequence ID" value="NZ_RAWB01000419.1"/>
</dbReference>